<gene>
    <name evidence="1" type="ORF">FHK98_12680</name>
</gene>
<evidence type="ECO:0000313" key="2">
    <source>
        <dbReference type="Proteomes" id="UP000538075"/>
    </source>
</evidence>
<organism evidence="1 2">
    <name type="scientific">Cylindrospermopsis raciborskii CS-506_A</name>
    <dbReference type="NCBI Taxonomy" id="2585140"/>
    <lineage>
        <taxon>Bacteria</taxon>
        <taxon>Bacillati</taxon>
        <taxon>Cyanobacteriota</taxon>
        <taxon>Cyanophyceae</taxon>
        <taxon>Nostocales</taxon>
        <taxon>Aphanizomenonaceae</taxon>
        <taxon>Cylindrospermopsis</taxon>
    </lineage>
</organism>
<sequence length="86" mass="9314">MIKKRTLICTVIALLSGIIGGLTAAQIYSMLHNQKCLTQLWGWQQICHVVVTPGAIWQGSIAGIWTGTILGAFFGGLVVRKIDYLG</sequence>
<reference evidence="1 2" key="1">
    <citation type="journal article" date="2020" name="J. Appl. Phycol.">
        <title>Morphological changes and genome evolution in Raphidiopsis raciborskii CS-506 after 23 years in culture.</title>
        <authorList>
            <person name="Willis A."/>
            <person name="Bent S.J."/>
            <person name="Jameson I.D."/>
        </authorList>
    </citation>
    <scope>NUCLEOTIDE SEQUENCE [LARGE SCALE GENOMIC DNA]</scope>
    <source>
        <strain evidence="1 2">CS-506_A</strain>
    </source>
</reference>
<comment type="caution">
    <text evidence="1">The sequence shown here is derived from an EMBL/GenBank/DDBJ whole genome shotgun (WGS) entry which is preliminary data.</text>
</comment>
<dbReference type="AlphaFoldDB" id="A0A838WU08"/>
<dbReference type="EMBL" id="VDFG01000836">
    <property type="protein sequence ID" value="MBA4466332.1"/>
    <property type="molecule type" value="Genomic_DNA"/>
</dbReference>
<dbReference type="Proteomes" id="UP000538075">
    <property type="component" value="Unassembled WGS sequence"/>
</dbReference>
<accession>A0A838WU08</accession>
<evidence type="ECO:0000313" key="1">
    <source>
        <dbReference type="EMBL" id="MBA4466332.1"/>
    </source>
</evidence>
<name>A0A838WU08_9CYAN</name>
<protein>
    <submittedName>
        <fullName evidence="1">Uncharacterized protein</fullName>
    </submittedName>
</protein>
<proteinExistence type="predicted"/>